<dbReference type="Proteomes" id="UP000008827">
    <property type="component" value="Chromosome 13"/>
</dbReference>
<dbReference type="STRING" id="3847.A0A0R0GIV2"/>
<dbReference type="EMBL" id="CM000846">
    <property type="protein sequence ID" value="KRH18151.1"/>
    <property type="molecule type" value="Genomic_DNA"/>
</dbReference>
<protein>
    <submittedName>
        <fullName evidence="1 2">Uncharacterized protein</fullName>
    </submittedName>
</protein>
<dbReference type="InParanoid" id="A0A0R0GIV2"/>
<reference evidence="1 2" key="1">
    <citation type="journal article" date="2010" name="Nature">
        <title>Genome sequence of the palaeopolyploid soybean.</title>
        <authorList>
            <person name="Schmutz J."/>
            <person name="Cannon S.B."/>
            <person name="Schlueter J."/>
            <person name="Ma J."/>
            <person name="Mitros T."/>
            <person name="Nelson W."/>
            <person name="Hyten D.L."/>
            <person name="Song Q."/>
            <person name="Thelen J.J."/>
            <person name="Cheng J."/>
            <person name="Xu D."/>
            <person name="Hellsten U."/>
            <person name="May G.D."/>
            <person name="Yu Y."/>
            <person name="Sakurai T."/>
            <person name="Umezawa T."/>
            <person name="Bhattacharyya M.K."/>
            <person name="Sandhu D."/>
            <person name="Valliyodan B."/>
            <person name="Lindquist E."/>
            <person name="Peto M."/>
            <person name="Grant D."/>
            <person name="Shu S."/>
            <person name="Goodstein D."/>
            <person name="Barry K."/>
            <person name="Futrell-Griggs M."/>
            <person name="Abernathy B."/>
            <person name="Du J."/>
            <person name="Tian Z."/>
            <person name="Zhu L."/>
            <person name="Gill N."/>
            <person name="Joshi T."/>
            <person name="Libault M."/>
            <person name="Sethuraman A."/>
            <person name="Zhang X.-C."/>
            <person name="Shinozaki K."/>
            <person name="Nguyen H.T."/>
            <person name="Wing R.A."/>
            <person name="Cregan P."/>
            <person name="Specht J."/>
            <person name="Grimwood J."/>
            <person name="Rokhsar D."/>
            <person name="Stacey G."/>
            <person name="Shoemaker R.C."/>
            <person name="Jackson S.A."/>
        </authorList>
    </citation>
    <scope>NUCLEOTIDE SEQUENCE</scope>
    <source>
        <strain evidence="2">cv. Williams 82</strain>
        <tissue evidence="1">Callus</tissue>
    </source>
</reference>
<evidence type="ECO:0000313" key="1">
    <source>
        <dbReference type="EMBL" id="KRH18151.1"/>
    </source>
</evidence>
<reference evidence="2" key="2">
    <citation type="submission" date="2018-02" db="UniProtKB">
        <authorList>
            <consortium name="EnsemblPlants"/>
        </authorList>
    </citation>
    <scope>IDENTIFICATION</scope>
    <source>
        <strain evidence="2">Williams 82</strain>
    </source>
</reference>
<name>A0A0R0GIV2_SOYBN</name>
<sequence length="146" mass="16453">MVNDSSFLFVGIHFHIKKFGVDIANVKTIEPLEEEKVATSTMKKRKRKGTSSETVEGFNVFRSSTSVAQSNDEVRVIEESVELYNNKKKEQNKKLERDTIFRKQHNIHVSGYNVSSLLQHNISEKSQGPGNNNLTVLNNFNGIGVA</sequence>
<dbReference type="Gramene" id="KRH18151">
    <property type="protein sequence ID" value="KRH18151"/>
    <property type="gene ID" value="GLYMA_13G041400"/>
</dbReference>
<dbReference type="OMA" id="GIHFHIK"/>
<organism evidence="1">
    <name type="scientific">Glycine max</name>
    <name type="common">Soybean</name>
    <name type="synonym">Glycine hispida</name>
    <dbReference type="NCBI Taxonomy" id="3847"/>
    <lineage>
        <taxon>Eukaryota</taxon>
        <taxon>Viridiplantae</taxon>
        <taxon>Streptophyta</taxon>
        <taxon>Embryophyta</taxon>
        <taxon>Tracheophyta</taxon>
        <taxon>Spermatophyta</taxon>
        <taxon>Magnoliopsida</taxon>
        <taxon>eudicotyledons</taxon>
        <taxon>Gunneridae</taxon>
        <taxon>Pentapetalae</taxon>
        <taxon>rosids</taxon>
        <taxon>fabids</taxon>
        <taxon>Fabales</taxon>
        <taxon>Fabaceae</taxon>
        <taxon>Papilionoideae</taxon>
        <taxon>50 kb inversion clade</taxon>
        <taxon>NPAAA clade</taxon>
        <taxon>indigoferoid/millettioid clade</taxon>
        <taxon>Phaseoleae</taxon>
        <taxon>Glycine</taxon>
        <taxon>Glycine subgen. Soja</taxon>
    </lineage>
</organism>
<dbReference type="EnsemblPlants" id="KRH18151">
    <property type="protein sequence ID" value="KRH18151"/>
    <property type="gene ID" value="GLYMA_13G041400"/>
</dbReference>
<evidence type="ECO:0000313" key="3">
    <source>
        <dbReference type="Proteomes" id="UP000008827"/>
    </source>
</evidence>
<keyword evidence="3" id="KW-1185">Reference proteome</keyword>
<proteinExistence type="predicted"/>
<dbReference type="AlphaFoldDB" id="A0A0R0GIV2"/>
<reference evidence="1" key="3">
    <citation type="submission" date="2018-07" db="EMBL/GenBank/DDBJ databases">
        <title>WGS assembly of Glycine max.</title>
        <authorList>
            <person name="Schmutz J."/>
            <person name="Cannon S."/>
            <person name="Schlueter J."/>
            <person name="Ma J."/>
            <person name="Mitros T."/>
            <person name="Nelson W."/>
            <person name="Hyten D."/>
            <person name="Song Q."/>
            <person name="Thelen J."/>
            <person name="Cheng J."/>
            <person name="Xu D."/>
            <person name="Hellsten U."/>
            <person name="May G."/>
            <person name="Yu Y."/>
            <person name="Sakurai T."/>
            <person name="Umezawa T."/>
            <person name="Bhattacharyya M."/>
            <person name="Sandhu D."/>
            <person name="Valliyodan B."/>
            <person name="Lindquist E."/>
            <person name="Peto M."/>
            <person name="Grant D."/>
            <person name="Shu S."/>
            <person name="Goodstein D."/>
            <person name="Barry K."/>
            <person name="Futrell-Griggs M."/>
            <person name="Abernathy B."/>
            <person name="Du J."/>
            <person name="Tian Z."/>
            <person name="Zhu L."/>
            <person name="Gill N."/>
            <person name="Joshi T."/>
            <person name="Libault M."/>
            <person name="Sethuraman A."/>
            <person name="Zhang X."/>
            <person name="Shinozaki K."/>
            <person name="Nguyen H."/>
            <person name="Wing R."/>
            <person name="Cregan P."/>
            <person name="Specht J."/>
            <person name="Grimwood J."/>
            <person name="Rokhsar D."/>
            <person name="Stacey G."/>
            <person name="Shoemaker R."/>
            <person name="Jackson S."/>
        </authorList>
    </citation>
    <scope>NUCLEOTIDE SEQUENCE</scope>
    <source>
        <tissue evidence="1">Callus</tissue>
    </source>
</reference>
<accession>A0A0R0GIV2</accession>
<evidence type="ECO:0000313" key="2">
    <source>
        <dbReference type="EnsemblPlants" id="KRH18151"/>
    </source>
</evidence>
<gene>
    <name evidence="1" type="ORF">GLYMA_13G041400</name>
</gene>